<protein>
    <submittedName>
        <fullName evidence="1">(wild Malaysian banana) hypothetical protein</fullName>
    </submittedName>
</protein>
<gene>
    <name evidence="1" type="ORF">GSMUA_123610.1</name>
</gene>
<dbReference type="AlphaFoldDB" id="A0A804IQT3"/>
<keyword evidence="3" id="KW-1185">Reference proteome</keyword>
<organism evidence="2 3">
    <name type="scientific">Musa acuminata subsp. malaccensis</name>
    <name type="common">Wild banana</name>
    <name type="synonym">Musa malaccensis</name>
    <dbReference type="NCBI Taxonomy" id="214687"/>
    <lineage>
        <taxon>Eukaryota</taxon>
        <taxon>Viridiplantae</taxon>
        <taxon>Streptophyta</taxon>
        <taxon>Embryophyta</taxon>
        <taxon>Tracheophyta</taxon>
        <taxon>Spermatophyta</taxon>
        <taxon>Magnoliopsida</taxon>
        <taxon>Liliopsida</taxon>
        <taxon>Zingiberales</taxon>
        <taxon>Musaceae</taxon>
        <taxon>Musa</taxon>
    </lineage>
</organism>
<reference evidence="1" key="1">
    <citation type="submission" date="2021-03" db="EMBL/GenBank/DDBJ databases">
        <authorList>
            <consortium name="Genoscope - CEA"/>
            <person name="William W."/>
        </authorList>
    </citation>
    <scope>NUCLEOTIDE SEQUENCE</scope>
    <source>
        <strain evidence="1">Doubled-haploid Pahang</strain>
    </source>
</reference>
<reference evidence="2" key="2">
    <citation type="submission" date="2021-05" db="UniProtKB">
        <authorList>
            <consortium name="EnsemblPlants"/>
        </authorList>
    </citation>
    <scope>IDENTIFICATION</scope>
    <source>
        <strain evidence="2">subsp. malaccensis</strain>
    </source>
</reference>
<dbReference type="InParanoid" id="A0A804IQT3"/>
<dbReference type="Gramene" id="Ma04_t17510.1">
    <property type="protein sequence ID" value="Ma04_p17510.1"/>
    <property type="gene ID" value="Ma04_g17510"/>
</dbReference>
<accession>A0A804IQT3</accession>
<sequence>MKEQPFTHYSSSWYYGVSLQGFIDPLAKMEFIENLLGEAKKLAWIQWRMAYPEEYQLLMANADGTGGTQDILSQY</sequence>
<dbReference type="EnsemblPlants" id="Ma04_t17510.1">
    <property type="protein sequence ID" value="Ma04_p17510.1"/>
    <property type="gene ID" value="Ma04_g17510"/>
</dbReference>
<dbReference type="Proteomes" id="UP000012960">
    <property type="component" value="Unplaced"/>
</dbReference>
<evidence type="ECO:0000313" key="1">
    <source>
        <dbReference type="EMBL" id="CAG1842566.1"/>
    </source>
</evidence>
<name>A0A804IQT3_MUSAM</name>
<evidence type="ECO:0000313" key="2">
    <source>
        <dbReference type="EnsemblPlants" id="Ma04_p17510.1"/>
    </source>
</evidence>
<dbReference type="EMBL" id="HG996469">
    <property type="protein sequence ID" value="CAG1842566.1"/>
    <property type="molecule type" value="Genomic_DNA"/>
</dbReference>
<proteinExistence type="predicted"/>
<evidence type="ECO:0000313" key="3">
    <source>
        <dbReference type="Proteomes" id="UP000012960"/>
    </source>
</evidence>